<dbReference type="PANTHER" id="PTHR31241:SF71">
    <property type="entry name" value="AP2_ERF DOMAIN-CONTAINING PROTEIN"/>
    <property type="match status" value="1"/>
</dbReference>
<dbReference type="Gene3D" id="3.30.730.10">
    <property type="entry name" value="AP2/ERF domain"/>
    <property type="match status" value="1"/>
</dbReference>
<dbReference type="GO" id="GO:0000976">
    <property type="term" value="F:transcription cis-regulatory region binding"/>
    <property type="evidence" value="ECO:0000318"/>
    <property type="project" value="GO_Central"/>
</dbReference>
<reference evidence="9 10" key="1">
    <citation type="journal article" date="2014" name="Science">
        <title>Plant genetics. Early allopolyploid evolution in the post-Neolithic Brassica napus oilseed genome.</title>
        <authorList>
            <person name="Chalhoub B."/>
            <person name="Denoeud F."/>
            <person name="Liu S."/>
            <person name="Parkin I.A."/>
            <person name="Tang H."/>
            <person name="Wang X."/>
            <person name="Chiquet J."/>
            <person name="Belcram H."/>
            <person name="Tong C."/>
            <person name="Samans B."/>
            <person name="Correa M."/>
            <person name="Da Silva C."/>
            <person name="Just J."/>
            <person name="Falentin C."/>
            <person name="Koh C.S."/>
            <person name="Le Clainche I."/>
            <person name="Bernard M."/>
            <person name="Bento P."/>
            <person name="Noel B."/>
            <person name="Labadie K."/>
            <person name="Alberti A."/>
            <person name="Charles M."/>
            <person name="Arnaud D."/>
            <person name="Guo H."/>
            <person name="Daviaud C."/>
            <person name="Alamery S."/>
            <person name="Jabbari K."/>
            <person name="Zhao M."/>
            <person name="Edger P.P."/>
            <person name="Chelaifa H."/>
            <person name="Tack D."/>
            <person name="Lassalle G."/>
            <person name="Mestiri I."/>
            <person name="Schnel N."/>
            <person name="Le Paslier M.C."/>
            <person name="Fan G."/>
            <person name="Renault V."/>
            <person name="Bayer P.E."/>
            <person name="Golicz A.A."/>
            <person name="Manoli S."/>
            <person name="Lee T.H."/>
            <person name="Thi V.H."/>
            <person name="Chalabi S."/>
            <person name="Hu Q."/>
            <person name="Fan C."/>
            <person name="Tollenaere R."/>
            <person name="Lu Y."/>
            <person name="Battail C."/>
            <person name="Shen J."/>
            <person name="Sidebottom C.H."/>
            <person name="Wang X."/>
            <person name="Canaguier A."/>
            <person name="Chauveau A."/>
            <person name="Berard A."/>
            <person name="Deniot G."/>
            <person name="Guan M."/>
            <person name="Liu Z."/>
            <person name="Sun F."/>
            <person name="Lim Y.P."/>
            <person name="Lyons E."/>
            <person name="Town C.D."/>
            <person name="Bancroft I."/>
            <person name="Wang X."/>
            <person name="Meng J."/>
            <person name="Ma J."/>
            <person name="Pires J.C."/>
            <person name="King G.J."/>
            <person name="Brunel D."/>
            <person name="Delourme R."/>
            <person name="Renard M."/>
            <person name="Aury J.M."/>
            <person name="Adams K.L."/>
            <person name="Batley J."/>
            <person name="Snowdon R.J."/>
            <person name="Tost J."/>
            <person name="Edwards D."/>
            <person name="Zhou Y."/>
            <person name="Hua W."/>
            <person name="Sharpe A.G."/>
            <person name="Paterson A.H."/>
            <person name="Guan C."/>
            <person name="Wincker P."/>
        </authorList>
    </citation>
    <scope>NUCLEOTIDE SEQUENCE [LARGE SCALE GENOMIC DNA]</scope>
    <source>
        <strain evidence="10">cv. Darmor-bzh</strain>
    </source>
</reference>
<organism evidence="9 10">
    <name type="scientific">Brassica napus</name>
    <name type="common">Rape</name>
    <dbReference type="NCBI Taxonomy" id="3708"/>
    <lineage>
        <taxon>Eukaryota</taxon>
        <taxon>Viridiplantae</taxon>
        <taxon>Streptophyta</taxon>
        <taxon>Embryophyta</taxon>
        <taxon>Tracheophyta</taxon>
        <taxon>Spermatophyta</taxon>
        <taxon>Magnoliopsida</taxon>
        <taxon>eudicotyledons</taxon>
        <taxon>Gunneridae</taxon>
        <taxon>Pentapetalae</taxon>
        <taxon>rosids</taxon>
        <taxon>malvids</taxon>
        <taxon>Brassicales</taxon>
        <taxon>Brassicaceae</taxon>
        <taxon>Brassiceae</taxon>
        <taxon>Brassica</taxon>
    </lineage>
</organism>
<feature type="compositionally biased region" description="Basic residues" evidence="7">
    <location>
        <begin position="109"/>
        <end position="124"/>
    </location>
</feature>
<evidence type="ECO:0000256" key="5">
    <source>
        <dbReference type="ARBA" id="ARBA00023242"/>
    </source>
</evidence>
<dbReference type="CDD" id="cd00018">
    <property type="entry name" value="AP2"/>
    <property type="match status" value="1"/>
</dbReference>
<evidence type="ECO:0000256" key="4">
    <source>
        <dbReference type="ARBA" id="ARBA00023163"/>
    </source>
</evidence>
<dbReference type="GO" id="GO:0005634">
    <property type="term" value="C:nucleus"/>
    <property type="evidence" value="ECO:0000318"/>
    <property type="project" value="GO_Central"/>
</dbReference>
<keyword evidence="10" id="KW-1185">Reference proteome</keyword>
<dbReference type="PRINTS" id="PR00367">
    <property type="entry name" value="ETHRSPELEMNT"/>
</dbReference>
<proteinExistence type="inferred from homology"/>
<dbReference type="Proteomes" id="UP000028999">
    <property type="component" value="Unassembled WGS sequence"/>
</dbReference>
<evidence type="ECO:0000313" key="10">
    <source>
        <dbReference type="Proteomes" id="UP000028999"/>
    </source>
</evidence>
<dbReference type="FunFam" id="3.30.730.10:FF:000001">
    <property type="entry name" value="Ethylene-responsive transcription factor 2"/>
    <property type="match status" value="1"/>
</dbReference>
<feature type="domain" description="AP2/ERF" evidence="8">
    <location>
        <begin position="136"/>
        <end position="193"/>
    </location>
</feature>
<evidence type="ECO:0000256" key="2">
    <source>
        <dbReference type="ARBA" id="ARBA00023015"/>
    </source>
</evidence>
<dbReference type="PaxDb" id="3708-A0A078ITZ5"/>
<evidence type="ECO:0000256" key="7">
    <source>
        <dbReference type="SAM" id="MobiDB-lite"/>
    </source>
</evidence>
<dbReference type="Pfam" id="PF00847">
    <property type="entry name" value="AP2"/>
    <property type="match status" value="1"/>
</dbReference>
<name>A0A078ITZ5_BRANA</name>
<gene>
    <name evidence="9" type="primary">BnaA04g29310D</name>
    <name evidence="9" type="ORF">GSBRNA2T00008106001</name>
</gene>
<evidence type="ECO:0000256" key="1">
    <source>
        <dbReference type="ARBA" id="ARBA00004123"/>
    </source>
</evidence>
<evidence type="ECO:0000259" key="8">
    <source>
        <dbReference type="PROSITE" id="PS51032"/>
    </source>
</evidence>
<keyword evidence="4" id="KW-0804">Transcription</keyword>
<dbReference type="GO" id="GO:0003700">
    <property type="term" value="F:DNA-binding transcription factor activity"/>
    <property type="evidence" value="ECO:0000318"/>
    <property type="project" value="GO_Central"/>
</dbReference>
<evidence type="ECO:0000313" key="9">
    <source>
        <dbReference type="EMBL" id="CDY52924.1"/>
    </source>
</evidence>
<comment type="subcellular location">
    <subcellularLocation>
        <location evidence="1">Nucleus</location>
    </subcellularLocation>
</comment>
<dbReference type="SMART" id="SM00380">
    <property type="entry name" value="AP2"/>
    <property type="match status" value="1"/>
</dbReference>
<dbReference type="GO" id="GO:0006950">
    <property type="term" value="P:response to stress"/>
    <property type="evidence" value="ECO:0000318"/>
    <property type="project" value="GO_Central"/>
</dbReference>
<feature type="region of interest" description="Disordered" evidence="7">
    <location>
        <begin position="100"/>
        <end position="126"/>
    </location>
</feature>
<dbReference type="SMR" id="A0A078ITZ5"/>
<protein>
    <submittedName>
        <fullName evidence="9">BnaA04g29310D protein</fullName>
    </submittedName>
</protein>
<keyword evidence="2" id="KW-0805">Transcription regulation</keyword>
<dbReference type="PANTHER" id="PTHR31241">
    <property type="entry name" value="DEHYDRATION-RESPONSIVE ELEMENT-BINDING PROTEIN 2C"/>
    <property type="match status" value="1"/>
</dbReference>
<dbReference type="SUPFAM" id="SSF54171">
    <property type="entry name" value="DNA-binding domain"/>
    <property type="match status" value="1"/>
</dbReference>
<dbReference type="OMA" id="WREDNEI"/>
<dbReference type="AlphaFoldDB" id="A0A078ITZ5"/>
<comment type="similarity">
    <text evidence="6">Belongs to the AP2/ERF transcription factor family. ERF subfamily.</text>
</comment>
<dbReference type="Gramene" id="CDY52924">
    <property type="protein sequence ID" value="CDY52924"/>
    <property type="gene ID" value="GSBRNA2T00008106001"/>
</dbReference>
<dbReference type="EMBL" id="LK033142">
    <property type="protein sequence ID" value="CDY52924.1"/>
    <property type="molecule type" value="Genomic_DNA"/>
</dbReference>
<dbReference type="STRING" id="3708.A0A078ITZ5"/>
<keyword evidence="5" id="KW-0539">Nucleus</keyword>
<keyword evidence="3" id="KW-0238">DNA-binding</keyword>
<dbReference type="InterPro" id="IPR001471">
    <property type="entry name" value="AP2/ERF_dom"/>
</dbReference>
<evidence type="ECO:0000256" key="3">
    <source>
        <dbReference type="ARBA" id="ARBA00023125"/>
    </source>
</evidence>
<dbReference type="InterPro" id="IPR016177">
    <property type="entry name" value="DNA-bd_dom_sf"/>
</dbReference>
<dbReference type="PROSITE" id="PS51032">
    <property type="entry name" value="AP2_ERF"/>
    <property type="match status" value="1"/>
</dbReference>
<dbReference type="GO" id="GO:0045893">
    <property type="term" value="P:positive regulation of DNA-templated transcription"/>
    <property type="evidence" value="ECO:0000318"/>
    <property type="project" value="GO_Central"/>
</dbReference>
<evidence type="ECO:0000256" key="6">
    <source>
        <dbReference type="ARBA" id="ARBA00024343"/>
    </source>
</evidence>
<accession>A0A078ITZ5</accession>
<dbReference type="InterPro" id="IPR036955">
    <property type="entry name" value="AP2/ERF_dom_sf"/>
</dbReference>
<sequence length="336" mass="37363">MGLHLWFRILVKEKTLAEKIETFFSFFPETVLMFFTGHEFVQMGLVKEKTLAEKIVTFLSFFPETALAMRKRKSRDGATSVAETLNKWREDNEITEAASRNDDGCLKPKPIRKAPPKGSRKGCMKGKGGPENGIWNYRGVRQRTWGKWVAEIRQPCRGARLWLGTFPSSYEAALAYDEAAKAMYGEAARLNLPDISNVSSLTTAAGSVTTLSNESEVCALEDTNVKEEDGGDEYGFVKSSQCVKEEMGVPDSADTFGYGNEHEAWDFGVDEMFDVDEVMGLLDEINVSGQETTQSQDASLLGSLNHMETAHPGVDCGYPIVQPSERNNSCVDLDRY</sequence>